<gene>
    <name evidence="9" type="ORF">FJTKL_01653</name>
</gene>
<proteinExistence type="predicted"/>
<dbReference type="PROSITE" id="PS50048">
    <property type="entry name" value="ZN2_CY6_FUNGAL_2"/>
    <property type="match status" value="1"/>
</dbReference>
<dbReference type="Gene3D" id="4.10.240.10">
    <property type="entry name" value="Zn(2)-C6 fungal-type DNA-binding domain"/>
    <property type="match status" value="1"/>
</dbReference>
<feature type="compositionally biased region" description="Polar residues" evidence="7">
    <location>
        <begin position="17"/>
        <end position="26"/>
    </location>
</feature>
<dbReference type="InterPro" id="IPR036864">
    <property type="entry name" value="Zn2-C6_fun-type_DNA-bd_sf"/>
</dbReference>
<dbReference type="SMART" id="SM00066">
    <property type="entry name" value="GAL4"/>
    <property type="match status" value="1"/>
</dbReference>
<comment type="subcellular location">
    <subcellularLocation>
        <location evidence="1">Nucleus</location>
    </subcellularLocation>
</comment>
<evidence type="ECO:0000256" key="5">
    <source>
        <dbReference type="ARBA" id="ARBA00023163"/>
    </source>
</evidence>
<dbReference type="PROSITE" id="PS00463">
    <property type="entry name" value="ZN2_CY6_FUNGAL_1"/>
    <property type="match status" value="1"/>
</dbReference>
<keyword evidence="5" id="KW-0804">Transcription</keyword>
<dbReference type="CDD" id="cd00067">
    <property type="entry name" value="GAL4"/>
    <property type="match status" value="1"/>
</dbReference>
<dbReference type="PANTHER" id="PTHR37534:SF10">
    <property type="entry name" value="ZN(II)2CYS6 TRANSCRIPTION FACTOR (EUROFUNG)"/>
    <property type="match status" value="1"/>
</dbReference>
<comment type="caution">
    <text evidence="9">The sequence shown here is derived from an EMBL/GenBank/DDBJ whole genome shotgun (WGS) entry which is preliminary data.</text>
</comment>
<feature type="region of interest" description="Disordered" evidence="7">
    <location>
        <begin position="17"/>
        <end position="82"/>
    </location>
</feature>
<dbReference type="SUPFAM" id="SSF57701">
    <property type="entry name" value="Zn2/Cys6 DNA-binding domain"/>
    <property type="match status" value="1"/>
</dbReference>
<name>A0ABR4DZT7_9PEZI</name>
<dbReference type="EMBL" id="JBAWTH010000128">
    <property type="protein sequence ID" value="KAL2275699.1"/>
    <property type="molecule type" value="Genomic_DNA"/>
</dbReference>
<dbReference type="Proteomes" id="UP001600888">
    <property type="component" value="Unassembled WGS sequence"/>
</dbReference>
<keyword evidence="2" id="KW-0862">Zinc</keyword>
<dbReference type="Pfam" id="PF11951">
    <property type="entry name" value="Fungal_trans_2"/>
    <property type="match status" value="1"/>
</dbReference>
<evidence type="ECO:0000256" key="4">
    <source>
        <dbReference type="ARBA" id="ARBA00023125"/>
    </source>
</evidence>
<keyword evidence="4" id="KW-0238">DNA-binding</keyword>
<dbReference type="InterPro" id="IPR001138">
    <property type="entry name" value="Zn2Cys6_DnaBD"/>
</dbReference>
<keyword evidence="3" id="KW-0805">Transcription regulation</keyword>
<evidence type="ECO:0000313" key="10">
    <source>
        <dbReference type="Proteomes" id="UP001600888"/>
    </source>
</evidence>
<dbReference type="EMBL" id="JBAWTH010000128">
    <property type="protein sequence ID" value="KAL2275698.1"/>
    <property type="molecule type" value="Genomic_DNA"/>
</dbReference>
<evidence type="ECO:0000256" key="6">
    <source>
        <dbReference type="ARBA" id="ARBA00023242"/>
    </source>
</evidence>
<organism evidence="9 10">
    <name type="scientific">Diaporthe vaccinii</name>
    <dbReference type="NCBI Taxonomy" id="105482"/>
    <lineage>
        <taxon>Eukaryota</taxon>
        <taxon>Fungi</taxon>
        <taxon>Dikarya</taxon>
        <taxon>Ascomycota</taxon>
        <taxon>Pezizomycotina</taxon>
        <taxon>Sordariomycetes</taxon>
        <taxon>Sordariomycetidae</taxon>
        <taxon>Diaporthales</taxon>
        <taxon>Diaporthaceae</taxon>
        <taxon>Diaporthe</taxon>
        <taxon>Diaporthe eres species complex</taxon>
    </lineage>
</organism>
<dbReference type="EMBL" id="JBAWTH010000128">
    <property type="protein sequence ID" value="KAL2275700.1"/>
    <property type="molecule type" value="Genomic_DNA"/>
</dbReference>
<feature type="compositionally biased region" description="Polar residues" evidence="7">
    <location>
        <begin position="200"/>
        <end position="227"/>
    </location>
</feature>
<protein>
    <recommendedName>
        <fullName evidence="8">Zn(2)-C6 fungal-type domain-containing protein</fullName>
    </recommendedName>
</protein>
<sequence>MSEYYHNFLSSVSGLGTNSGLNSQDASRAPPATFGTGSNMEPNKFQKMTYYSGFPEPGLFQPPRSQRNRRKSAPGADHIKHRRTRSGCFTCRSRRVKCDETHPVCERCRKGTRDCVYPDPPSSKYSVPHGGKDADTSRQASPTSSNEEEDDADQDARLSPIPDEDEDDLASVSEQSMPSTKSLRHMSTASSLNLKRLLTRTRQPSETSQEGAKGSSPTRSIGTTSSHTPLMANLPDLLFNTVPDLSHLPADLRFYLEFFLEDITHYHYGVHRDFVGFFRTTLISLALRNEPLLHAIVAFAAYHQTLGNPNGQLPEFLKYYNRSVILLLDLLKNEDRHELTTLLTILQLATIEEYLGDWVNLMGHQKAALEILSQLFTPQSIVETSLNRTILSWYIRFDILVGLMGGFGTSLPRDWFVAFDGHCRVRLASEPDNLDWLYERAENRLRLICHDICLLVAKRARDNMEGALLIAEHENVARQLREWRETLEPALTDSSRLATLPSYPSDEAFSAPSRTAPLYDAPLSSTTLLLCEWHATVMMHLYQASQGSQGQILTELGSPPQHAEAISQIFSAGEQWASGPKGWLIMLHPCITIASMFLPPSPGSNLWLRKKFALLESSGYIFPITVRRRLAELFQDETVVRWWLPDDHGFTPMLQSVRAFADERNAAATSARTEGLQDMKSVFAALHLGGDTAPVAGAGGSLLSPGEAGKDWSIKGQIG</sequence>
<feature type="domain" description="Zn(2)-C6 fungal-type" evidence="8">
    <location>
        <begin position="87"/>
        <end position="117"/>
    </location>
</feature>
<keyword evidence="10" id="KW-1185">Reference proteome</keyword>
<dbReference type="InterPro" id="IPR021858">
    <property type="entry name" value="Fun_TF"/>
</dbReference>
<keyword evidence="6" id="KW-0539">Nucleus</keyword>
<evidence type="ECO:0000256" key="7">
    <source>
        <dbReference type="SAM" id="MobiDB-lite"/>
    </source>
</evidence>
<feature type="region of interest" description="Disordered" evidence="7">
    <location>
        <begin position="111"/>
        <end position="227"/>
    </location>
</feature>
<evidence type="ECO:0000256" key="3">
    <source>
        <dbReference type="ARBA" id="ARBA00023015"/>
    </source>
</evidence>
<evidence type="ECO:0000256" key="2">
    <source>
        <dbReference type="ARBA" id="ARBA00022833"/>
    </source>
</evidence>
<dbReference type="PANTHER" id="PTHR37534">
    <property type="entry name" value="TRANSCRIPTIONAL ACTIVATOR PROTEIN UGA3"/>
    <property type="match status" value="1"/>
</dbReference>
<feature type="compositionally biased region" description="Polar residues" evidence="7">
    <location>
        <begin position="172"/>
        <end position="193"/>
    </location>
</feature>
<accession>A0ABR4DZT7</accession>
<dbReference type="Pfam" id="PF00172">
    <property type="entry name" value="Zn_clus"/>
    <property type="match status" value="1"/>
</dbReference>
<reference evidence="9 10" key="1">
    <citation type="submission" date="2024-03" db="EMBL/GenBank/DDBJ databases">
        <title>A high-quality draft genome sequence of Diaporthe vaccinii, a causative agent of upright dieback and viscid rot disease in cranberry plants.</title>
        <authorList>
            <person name="Sarrasin M."/>
            <person name="Lang B.F."/>
            <person name="Burger G."/>
        </authorList>
    </citation>
    <scope>NUCLEOTIDE SEQUENCE [LARGE SCALE GENOMIC DNA]</scope>
    <source>
        <strain evidence="9 10">IS7</strain>
    </source>
</reference>
<evidence type="ECO:0000256" key="1">
    <source>
        <dbReference type="ARBA" id="ARBA00004123"/>
    </source>
</evidence>
<evidence type="ECO:0000313" key="9">
    <source>
        <dbReference type="EMBL" id="KAL2275699.1"/>
    </source>
</evidence>
<evidence type="ECO:0000259" key="8">
    <source>
        <dbReference type="PROSITE" id="PS50048"/>
    </source>
</evidence>